<gene>
    <name evidence="2" type="ORF">FDT80_03460</name>
</gene>
<evidence type="ECO:0008006" key="4">
    <source>
        <dbReference type="Google" id="ProtNLM"/>
    </source>
</evidence>
<reference evidence="2 3" key="1">
    <citation type="submission" date="2019-05" db="EMBL/GenBank/DDBJ databases">
        <title>Sulfitobacter sabulilitoris sp. nov., isolated from a marine sand.</title>
        <authorList>
            <person name="Yoon J.-H."/>
        </authorList>
    </citation>
    <scope>NUCLEOTIDE SEQUENCE [LARGE SCALE GENOMIC DNA]</scope>
    <source>
        <strain evidence="2 3">HSMS-29</strain>
    </source>
</reference>
<dbReference type="Proteomes" id="UP000309550">
    <property type="component" value="Unassembled WGS sequence"/>
</dbReference>
<protein>
    <recommendedName>
        <fullName evidence="4">Penicillin-binding protein activator LpoB</fullName>
    </recommendedName>
</protein>
<sequence>MFRAMLLCAPLVALTGAASAADAPGAGAMRSFVESNVLGWAQETRVVSAIQSQNQRTASASAEDIAKWDTEWRSQVGTAASPLIDQVLQTPLSAFLSEQVAASGGRINEIFVMDAQGLNVASSAVTSDYWQGDESKFSQSFGQGAGTIFVDEVEFDESTQTYQGQVSVALSDPATGAVIGAMTIGLNAESFY</sequence>
<keyword evidence="3" id="KW-1185">Reference proteome</keyword>
<dbReference type="AlphaFoldDB" id="A0A5S3PMM4"/>
<accession>A0A5S3PMM4</accession>
<feature type="chain" id="PRO_5024279939" description="Penicillin-binding protein activator LpoB" evidence="1">
    <location>
        <begin position="21"/>
        <end position="192"/>
    </location>
</feature>
<evidence type="ECO:0000313" key="3">
    <source>
        <dbReference type="Proteomes" id="UP000309550"/>
    </source>
</evidence>
<dbReference type="OrthoDB" id="195732at2"/>
<proteinExistence type="predicted"/>
<comment type="caution">
    <text evidence="2">The sequence shown here is derived from an EMBL/GenBank/DDBJ whole genome shotgun (WGS) entry which is preliminary data.</text>
</comment>
<dbReference type="EMBL" id="VANS01000001">
    <property type="protein sequence ID" value="TMM55601.1"/>
    <property type="molecule type" value="Genomic_DNA"/>
</dbReference>
<evidence type="ECO:0000256" key="1">
    <source>
        <dbReference type="SAM" id="SignalP"/>
    </source>
</evidence>
<evidence type="ECO:0000313" key="2">
    <source>
        <dbReference type="EMBL" id="TMM55601.1"/>
    </source>
</evidence>
<organism evidence="2 3">
    <name type="scientific">Sulfitobacter sabulilitoris</name>
    <dbReference type="NCBI Taxonomy" id="2562655"/>
    <lineage>
        <taxon>Bacteria</taxon>
        <taxon>Pseudomonadati</taxon>
        <taxon>Pseudomonadota</taxon>
        <taxon>Alphaproteobacteria</taxon>
        <taxon>Rhodobacterales</taxon>
        <taxon>Roseobacteraceae</taxon>
        <taxon>Sulfitobacter</taxon>
    </lineage>
</organism>
<keyword evidence="1" id="KW-0732">Signal</keyword>
<name>A0A5S3PMM4_9RHOB</name>
<feature type="signal peptide" evidence="1">
    <location>
        <begin position="1"/>
        <end position="20"/>
    </location>
</feature>